<accession>A0A4P9Y2D1</accession>
<evidence type="ECO:0000256" key="2">
    <source>
        <dbReference type="SAM" id="Phobius"/>
    </source>
</evidence>
<dbReference type="OrthoDB" id="10498661at2759"/>
<feature type="compositionally biased region" description="Low complexity" evidence="1">
    <location>
        <begin position="423"/>
        <end position="437"/>
    </location>
</feature>
<feature type="region of interest" description="Disordered" evidence="1">
    <location>
        <begin position="568"/>
        <end position="591"/>
    </location>
</feature>
<feature type="transmembrane region" description="Helical" evidence="2">
    <location>
        <begin position="12"/>
        <end position="33"/>
    </location>
</feature>
<keyword evidence="2" id="KW-1133">Transmembrane helix</keyword>
<feature type="region of interest" description="Disordered" evidence="1">
    <location>
        <begin position="252"/>
        <end position="525"/>
    </location>
</feature>
<gene>
    <name evidence="3" type="ORF">BJ684DRAFT_20511</name>
</gene>
<keyword evidence="4" id="KW-1185">Reference proteome</keyword>
<sequence>MSLETLLPPKPWYLDSRLVFLGISILYIYIYYLRHRAGMVPPSDGPPEGDICPWWWKIPWKEIMGNYAVRETEAEAMVDEAISQKDIFSSASEDAPKKARVKVHRRPRSDTPEPMEMGKPSKKPGEEEIREAAMNEYLRRQWKAEKAEAKVRRALSRKRRKNRRLASFVEEESSPPLTPPDTSSPSMKKQSSPRHEGSRKSPGPKAKPTKAKPTLMDLMAEGREQEVFHQMNPALLEAILGGKRKARPLGEDVIKSRASKSHPGRLREPAPIHRSEGRSIPGVHGSPLPIERPHPDPSYFSHIPPRGENSRVTDQYDNRNKGQTQKKRSFPRISALGKLFRPMGVQDTGNLLESPGAHSGLSDSNNSSSWLGPDRRISSPRESSGMDHLRMRTQRQRQWLEEMGSRVDVTDPGATHQRAIRPASATDTSQSASSYTSRRPWSEDGDGEGNRRKAWRESARSHSPAATSEPTRSLVYDHSSWPATTSKSGSGSPDRLRYSPWSSDKERIQERMSPPLPLPISDEASFYTAKENSEDYRIRVRGGPRPAPSLSGDSLLNAPLRRAHRERVEGAGNVGPSKGLVASRASFFGGR</sequence>
<keyword evidence="2" id="KW-0812">Transmembrane</keyword>
<dbReference type="EMBL" id="KZ988145">
    <property type="protein sequence ID" value="RKP12975.1"/>
    <property type="molecule type" value="Genomic_DNA"/>
</dbReference>
<feature type="compositionally biased region" description="Low complexity" evidence="1">
    <location>
        <begin position="359"/>
        <end position="372"/>
    </location>
</feature>
<evidence type="ECO:0000313" key="4">
    <source>
        <dbReference type="Proteomes" id="UP000267251"/>
    </source>
</evidence>
<feature type="compositionally biased region" description="Basic and acidic residues" evidence="1">
    <location>
        <begin position="373"/>
        <end position="390"/>
    </location>
</feature>
<dbReference type="Proteomes" id="UP000267251">
    <property type="component" value="Unassembled WGS sequence"/>
</dbReference>
<feature type="compositionally biased region" description="Low complexity" evidence="1">
    <location>
        <begin position="203"/>
        <end position="214"/>
    </location>
</feature>
<feature type="compositionally biased region" description="Basic residues" evidence="1">
    <location>
        <begin position="152"/>
        <end position="164"/>
    </location>
</feature>
<name>A0A4P9Y2D1_9FUNG</name>
<feature type="compositionally biased region" description="Basic and acidic residues" evidence="1">
    <location>
        <begin position="308"/>
        <end position="320"/>
    </location>
</feature>
<feature type="region of interest" description="Disordered" evidence="1">
    <location>
        <begin position="148"/>
        <end position="216"/>
    </location>
</feature>
<feature type="compositionally biased region" description="Basic and acidic residues" evidence="1">
    <location>
        <begin position="398"/>
        <end position="409"/>
    </location>
</feature>
<feature type="compositionally biased region" description="Basic and acidic residues" evidence="1">
    <location>
        <begin position="448"/>
        <end position="460"/>
    </location>
</feature>
<feature type="compositionally biased region" description="Polar residues" evidence="1">
    <location>
        <begin position="481"/>
        <end position="491"/>
    </location>
</feature>
<evidence type="ECO:0000256" key="1">
    <source>
        <dbReference type="SAM" id="MobiDB-lite"/>
    </source>
</evidence>
<feature type="region of interest" description="Disordered" evidence="1">
    <location>
        <begin position="89"/>
        <end position="127"/>
    </location>
</feature>
<evidence type="ECO:0000313" key="3">
    <source>
        <dbReference type="EMBL" id="RKP12975.1"/>
    </source>
</evidence>
<reference evidence="4" key="1">
    <citation type="journal article" date="2018" name="Nat. Microbiol.">
        <title>Leveraging single-cell genomics to expand the fungal tree of life.</title>
        <authorList>
            <person name="Ahrendt S.R."/>
            <person name="Quandt C.A."/>
            <person name="Ciobanu D."/>
            <person name="Clum A."/>
            <person name="Salamov A."/>
            <person name="Andreopoulos B."/>
            <person name="Cheng J.F."/>
            <person name="Woyke T."/>
            <person name="Pelin A."/>
            <person name="Henrissat B."/>
            <person name="Reynolds N.K."/>
            <person name="Benny G.L."/>
            <person name="Smith M.E."/>
            <person name="James T.Y."/>
            <person name="Grigoriev I.V."/>
        </authorList>
    </citation>
    <scope>NUCLEOTIDE SEQUENCE [LARGE SCALE GENOMIC DNA]</scope>
</reference>
<feature type="compositionally biased region" description="Basic residues" evidence="1">
    <location>
        <begin position="98"/>
        <end position="107"/>
    </location>
</feature>
<feature type="compositionally biased region" description="Basic and acidic residues" evidence="1">
    <location>
        <begin position="265"/>
        <end position="277"/>
    </location>
</feature>
<proteinExistence type="predicted"/>
<protein>
    <submittedName>
        <fullName evidence="3">Uncharacterized protein</fullName>
    </submittedName>
</protein>
<keyword evidence="2" id="KW-0472">Membrane</keyword>
<organism evidence="3 4">
    <name type="scientific">Piptocephalis cylindrospora</name>
    <dbReference type="NCBI Taxonomy" id="1907219"/>
    <lineage>
        <taxon>Eukaryota</taxon>
        <taxon>Fungi</taxon>
        <taxon>Fungi incertae sedis</taxon>
        <taxon>Zoopagomycota</taxon>
        <taxon>Zoopagomycotina</taxon>
        <taxon>Zoopagomycetes</taxon>
        <taxon>Zoopagales</taxon>
        <taxon>Piptocephalidaceae</taxon>
        <taxon>Piptocephalis</taxon>
    </lineage>
</organism>
<dbReference type="AlphaFoldDB" id="A0A4P9Y2D1"/>